<dbReference type="InParanoid" id="A0A317ZFI8"/>
<evidence type="ECO:0000313" key="2">
    <source>
        <dbReference type="EMBL" id="PXA03622.1"/>
    </source>
</evidence>
<feature type="transmembrane region" description="Helical" evidence="1">
    <location>
        <begin position="7"/>
        <end position="28"/>
    </location>
</feature>
<evidence type="ECO:0000313" key="3">
    <source>
        <dbReference type="Proteomes" id="UP000247099"/>
    </source>
</evidence>
<keyword evidence="1" id="KW-1133">Transmembrane helix</keyword>
<keyword evidence="1" id="KW-0812">Transmembrane</keyword>
<proteinExistence type="predicted"/>
<dbReference type="Proteomes" id="UP000247099">
    <property type="component" value="Unassembled WGS sequence"/>
</dbReference>
<organism evidence="2 3">
    <name type="scientific">Coraliomargarita sinensis</name>
    <dbReference type="NCBI Taxonomy" id="2174842"/>
    <lineage>
        <taxon>Bacteria</taxon>
        <taxon>Pseudomonadati</taxon>
        <taxon>Verrucomicrobiota</taxon>
        <taxon>Opitutia</taxon>
        <taxon>Puniceicoccales</taxon>
        <taxon>Coraliomargaritaceae</taxon>
        <taxon>Coraliomargarita</taxon>
    </lineage>
</organism>
<dbReference type="InterPro" id="IPR011990">
    <property type="entry name" value="TPR-like_helical_dom_sf"/>
</dbReference>
<protein>
    <recommendedName>
        <fullName evidence="4">Tetratricopeptide repeat protein</fullName>
    </recommendedName>
</protein>
<dbReference type="Gene3D" id="1.25.40.10">
    <property type="entry name" value="Tetratricopeptide repeat domain"/>
    <property type="match status" value="1"/>
</dbReference>
<dbReference type="EMBL" id="QHJQ01000008">
    <property type="protein sequence ID" value="PXA03622.1"/>
    <property type="molecule type" value="Genomic_DNA"/>
</dbReference>
<reference evidence="2 3" key="1">
    <citation type="submission" date="2018-05" db="EMBL/GenBank/DDBJ databases">
        <title>Coraliomargarita sinensis sp. nov., isolated from a marine solar saltern.</title>
        <authorList>
            <person name="Zhou L.Y."/>
        </authorList>
    </citation>
    <scope>NUCLEOTIDE SEQUENCE [LARGE SCALE GENOMIC DNA]</scope>
    <source>
        <strain evidence="2 3">WN38</strain>
    </source>
</reference>
<evidence type="ECO:0008006" key="4">
    <source>
        <dbReference type="Google" id="ProtNLM"/>
    </source>
</evidence>
<keyword evidence="3" id="KW-1185">Reference proteome</keyword>
<comment type="caution">
    <text evidence="2">The sequence shown here is derived from an EMBL/GenBank/DDBJ whole genome shotgun (WGS) entry which is preliminary data.</text>
</comment>
<gene>
    <name evidence="2" type="ORF">DDZ13_11620</name>
</gene>
<accession>A0A317ZFI8</accession>
<dbReference type="RefSeq" id="WP_110131621.1">
    <property type="nucleotide sequence ID" value="NZ_QHJQ01000008.1"/>
</dbReference>
<dbReference type="AlphaFoldDB" id="A0A317ZFI8"/>
<dbReference type="SUPFAM" id="SSF48452">
    <property type="entry name" value="TPR-like"/>
    <property type="match status" value="1"/>
</dbReference>
<keyword evidence="1" id="KW-0472">Membrane</keyword>
<sequence length="263" mass="30377">MKFDHPIILRLRAVLLAIAFLVLVGLLIRPIESPAWQRVRTGQPELNLDAMEGALGQGVIVGMLGGFRSIMADFLWIQTNSVWENRERAKLNSMIRLVTSIDPRPEFFWINGARMIAYDVPNWRIEEEGGYQEVSERRQHEINLEQAEQAFILIQRALEFHPDSARLYLEIGQIYMIRLDDPAKAAPWFLRASQQPDAPYFAARIYAQLLRRLDKQAEAYDFLKGLFSRLPDDDPYARKGIILERIRELEEVLDVAPSGTFRP</sequence>
<name>A0A317ZFI8_9BACT</name>
<evidence type="ECO:0000256" key="1">
    <source>
        <dbReference type="SAM" id="Phobius"/>
    </source>
</evidence>